<dbReference type="EMBL" id="GBRH01269832">
    <property type="protein sequence ID" value="JAD28063.1"/>
    <property type="molecule type" value="Transcribed_RNA"/>
</dbReference>
<dbReference type="AlphaFoldDB" id="A0A0A8YQF2"/>
<proteinExistence type="predicted"/>
<reference evidence="1" key="1">
    <citation type="submission" date="2014-09" db="EMBL/GenBank/DDBJ databases">
        <authorList>
            <person name="Magalhaes I.L.F."/>
            <person name="Oliveira U."/>
            <person name="Santos F.R."/>
            <person name="Vidigal T.H.D.A."/>
            <person name="Brescovit A.D."/>
            <person name="Santos A.J."/>
        </authorList>
    </citation>
    <scope>NUCLEOTIDE SEQUENCE</scope>
    <source>
        <tissue evidence="1">Shoot tissue taken approximately 20 cm above the soil surface</tissue>
    </source>
</reference>
<organism evidence="1">
    <name type="scientific">Arundo donax</name>
    <name type="common">Giant reed</name>
    <name type="synonym">Donax arundinaceus</name>
    <dbReference type="NCBI Taxonomy" id="35708"/>
    <lineage>
        <taxon>Eukaryota</taxon>
        <taxon>Viridiplantae</taxon>
        <taxon>Streptophyta</taxon>
        <taxon>Embryophyta</taxon>
        <taxon>Tracheophyta</taxon>
        <taxon>Spermatophyta</taxon>
        <taxon>Magnoliopsida</taxon>
        <taxon>Liliopsida</taxon>
        <taxon>Poales</taxon>
        <taxon>Poaceae</taxon>
        <taxon>PACMAD clade</taxon>
        <taxon>Arundinoideae</taxon>
        <taxon>Arundineae</taxon>
        <taxon>Arundo</taxon>
    </lineage>
</organism>
<protein>
    <submittedName>
        <fullName evidence="1">Uncharacterized protein</fullName>
    </submittedName>
</protein>
<accession>A0A0A8YQF2</accession>
<name>A0A0A8YQF2_ARUDO</name>
<evidence type="ECO:0000313" key="1">
    <source>
        <dbReference type="EMBL" id="JAD28063.1"/>
    </source>
</evidence>
<sequence>MLFYALGSCEIWPRISQIMHVYLSLVSHLDHVGSLRWPSREQPVQTSKKLEHLN</sequence>
<reference evidence="1" key="2">
    <citation type="journal article" date="2015" name="Data Brief">
        <title>Shoot transcriptome of the giant reed, Arundo donax.</title>
        <authorList>
            <person name="Barrero R.A."/>
            <person name="Guerrero F.D."/>
            <person name="Moolhuijzen P."/>
            <person name="Goolsby J.A."/>
            <person name="Tidwell J."/>
            <person name="Bellgard S.E."/>
            <person name="Bellgard M.I."/>
        </authorList>
    </citation>
    <scope>NUCLEOTIDE SEQUENCE</scope>
    <source>
        <tissue evidence="1">Shoot tissue taken approximately 20 cm above the soil surface</tissue>
    </source>
</reference>